<accession>A0A3L6SJ00</accession>
<evidence type="ECO:0000256" key="11">
    <source>
        <dbReference type="ARBA" id="ARBA00076221"/>
    </source>
</evidence>
<evidence type="ECO:0000256" key="10">
    <source>
        <dbReference type="ARBA" id="ARBA00047412"/>
    </source>
</evidence>
<dbReference type="STRING" id="4540.A0A3L6SJ00"/>
<evidence type="ECO:0000256" key="7">
    <source>
        <dbReference type="ARBA" id="ARBA00025709"/>
    </source>
</evidence>
<evidence type="ECO:0000313" key="16">
    <source>
        <dbReference type="Proteomes" id="UP000275267"/>
    </source>
</evidence>
<dbReference type="PANTHER" id="PTHR11751:SF479">
    <property type="entry name" value="ALANINE TRANSAMINASE"/>
    <property type="match status" value="1"/>
</dbReference>
<organism evidence="15 16">
    <name type="scientific">Panicum miliaceum</name>
    <name type="common">Proso millet</name>
    <name type="synonym">Broomcorn millet</name>
    <dbReference type="NCBI Taxonomy" id="4540"/>
    <lineage>
        <taxon>Eukaryota</taxon>
        <taxon>Viridiplantae</taxon>
        <taxon>Streptophyta</taxon>
        <taxon>Embryophyta</taxon>
        <taxon>Tracheophyta</taxon>
        <taxon>Spermatophyta</taxon>
        <taxon>Magnoliopsida</taxon>
        <taxon>Liliopsida</taxon>
        <taxon>Poales</taxon>
        <taxon>Poaceae</taxon>
        <taxon>PACMAD clade</taxon>
        <taxon>Panicoideae</taxon>
        <taxon>Panicodae</taxon>
        <taxon>Paniceae</taxon>
        <taxon>Panicinae</taxon>
        <taxon>Panicum</taxon>
        <taxon>Panicum sect. Panicum</taxon>
    </lineage>
</organism>
<dbReference type="Gene3D" id="3.40.640.10">
    <property type="entry name" value="Type I PLP-dependent aspartate aminotransferase-like (Major domain)"/>
    <property type="match status" value="1"/>
</dbReference>
<dbReference type="GO" id="GO:0030170">
    <property type="term" value="F:pyridoxal phosphate binding"/>
    <property type="evidence" value="ECO:0007669"/>
    <property type="project" value="InterPro"/>
</dbReference>
<keyword evidence="3" id="KW-0032">Aminotransferase</keyword>
<dbReference type="GO" id="GO:0042853">
    <property type="term" value="P:L-alanine catabolic process"/>
    <property type="evidence" value="ECO:0007669"/>
    <property type="project" value="UniProtKB-UniPathway"/>
</dbReference>
<evidence type="ECO:0000256" key="9">
    <source>
        <dbReference type="ARBA" id="ARBA00026106"/>
    </source>
</evidence>
<comment type="caution">
    <text evidence="15">The sequence shown here is derived from an EMBL/GenBank/DDBJ whole genome shotgun (WGS) entry which is preliminary data.</text>
</comment>
<evidence type="ECO:0000256" key="6">
    <source>
        <dbReference type="ARBA" id="ARBA00025708"/>
    </source>
</evidence>
<proteinExistence type="inferred from homology"/>
<dbReference type="InterPro" id="IPR015422">
    <property type="entry name" value="PyrdxlP-dep_Trfase_small"/>
</dbReference>
<dbReference type="EC" id="2.6.1.2" evidence="9"/>
<evidence type="ECO:0000256" key="12">
    <source>
        <dbReference type="ARBA" id="ARBA00080230"/>
    </source>
</evidence>
<evidence type="ECO:0000256" key="13">
    <source>
        <dbReference type="ARBA" id="ARBA00082840"/>
    </source>
</evidence>
<dbReference type="Pfam" id="PF00155">
    <property type="entry name" value="Aminotran_1_2"/>
    <property type="match status" value="1"/>
</dbReference>
<protein>
    <recommendedName>
        <fullName evidence="9">alanine transaminase</fullName>
        <ecNumber evidence="9">2.6.1.2</ecNumber>
    </recommendedName>
    <alternativeName>
        <fullName evidence="12">Glutamate pyruvate transaminase 2</fullName>
    </alternativeName>
    <alternativeName>
        <fullName evidence="11">Glutamic--alanine transaminase 2</fullName>
    </alternativeName>
    <alternativeName>
        <fullName evidence="13">Glutamic--pyruvic transaminase 2</fullName>
    </alternativeName>
</protein>
<comment type="cofactor">
    <cofactor evidence="1">
        <name>pyridoxal 5'-phosphate</name>
        <dbReference type="ChEBI" id="CHEBI:597326"/>
    </cofactor>
</comment>
<keyword evidence="5" id="KW-0663">Pyridoxal phosphate</keyword>
<evidence type="ECO:0000256" key="2">
    <source>
        <dbReference type="ARBA" id="ARBA00011738"/>
    </source>
</evidence>
<sequence length="451" mass="49299">MAATVAVENLNPKVLKCEYAVRGEIVIHAQHLQQQLQTQPGSLPFDEILYCNIGNPQSLGQQPVTFFREVLALCDHPCLLEKEETKSLFSADAISRAKQILSTIPGRATGAYSHSQGIKGLRDAIAAGIASRDGFPANADDIFVTDGASPGVHMMMQLLIRNEKDGILCPIPQYPLYSASIALHGGTLVPYYLDEKTGWGLEISDLKKQLEDARSKGIDVRALVVINPGNPTGQVLAEDNQCDIVRFCKNEGLVLLADEVYQENIYVDDKKFNSFKKIARSVGYGEDDLPLVSFQSVSKGYYGECGKRGGYMEITGFSAPVGDESYAAYKAEKDGILQSLARRAKALEDAFNNLEGISCNKAEGAMYLFPQIHLPKKAIEAAKAANKAPDAFYALRLLESTGIVVVPGSGFGQVPGTWHIRCTILPQEDKIPAVITRFKAFHEAFMAEYRD</sequence>
<keyword evidence="4" id="KW-0808">Transferase</keyword>
<comment type="pathway">
    <text evidence="6">Amino-acid degradation; L-alanine degradation via transaminase pathway; pyruvate from L-alanine: step 1/1.</text>
</comment>
<evidence type="ECO:0000256" key="5">
    <source>
        <dbReference type="ARBA" id="ARBA00022898"/>
    </source>
</evidence>
<dbReference type="Proteomes" id="UP000275267">
    <property type="component" value="Unassembled WGS sequence"/>
</dbReference>
<dbReference type="CDD" id="cd00609">
    <property type="entry name" value="AAT_like"/>
    <property type="match status" value="1"/>
</dbReference>
<dbReference type="FunFam" id="3.90.1150.10:FF:000140">
    <property type="entry name" value="alanine aminotransferase 1"/>
    <property type="match status" value="2"/>
</dbReference>
<keyword evidence="16" id="KW-1185">Reference proteome</keyword>
<evidence type="ECO:0000259" key="14">
    <source>
        <dbReference type="Pfam" id="PF00155"/>
    </source>
</evidence>
<reference evidence="16" key="1">
    <citation type="journal article" date="2019" name="Nat. Commun.">
        <title>The genome of broomcorn millet.</title>
        <authorList>
            <person name="Zou C."/>
            <person name="Miki D."/>
            <person name="Li D."/>
            <person name="Tang Q."/>
            <person name="Xiao L."/>
            <person name="Rajput S."/>
            <person name="Deng P."/>
            <person name="Jia W."/>
            <person name="Huang R."/>
            <person name="Zhang M."/>
            <person name="Sun Y."/>
            <person name="Hu J."/>
            <person name="Fu X."/>
            <person name="Schnable P.S."/>
            <person name="Li F."/>
            <person name="Zhang H."/>
            <person name="Feng B."/>
            <person name="Zhu X."/>
            <person name="Liu R."/>
            <person name="Schnable J.C."/>
            <person name="Zhu J.-K."/>
            <person name="Zhang H."/>
        </authorList>
    </citation>
    <scope>NUCLEOTIDE SEQUENCE [LARGE SCALE GENOMIC DNA]</scope>
</reference>
<comment type="pathway">
    <text evidence="7">Photosynthesis; C4 acid pathway.</text>
</comment>
<gene>
    <name evidence="15" type="ORF">C2845_PM02G15860</name>
</gene>
<evidence type="ECO:0000256" key="4">
    <source>
        <dbReference type="ARBA" id="ARBA00022679"/>
    </source>
</evidence>
<comment type="similarity">
    <text evidence="8">Belongs to the class-I pyridoxal-phosphate-dependent aminotransferase family. Alanine aminotransferase subfamily.</text>
</comment>
<dbReference type="InterPro" id="IPR004839">
    <property type="entry name" value="Aminotransferase_I/II_large"/>
</dbReference>
<comment type="catalytic activity">
    <reaction evidence="10">
        <text>L-alanine + 2-oxoglutarate = pyruvate + L-glutamate</text>
        <dbReference type="Rhea" id="RHEA:19453"/>
        <dbReference type="ChEBI" id="CHEBI:15361"/>
        <dbReference type="ChEBI" id="CHEBI:16810"/>
        <dbReference type="ChEBI" id="CHEBI:29985"/>
        <dbReference type="ChEBI" id="CHEBI:57972"/>
        <dbReference type="EC" id="2.6.1.2"/>
    </reaction>
</comment>
<dbReference type="EMBL" id="PQIB02000005">
    <property type="protein sequence ID" value="RLN19886.1"/>
    <property type="molecule type" value="Genomic_DNA"/>
</dbReference>
<dbReference type="UniPathway" id="UPA00528">
    <property type="reaction ID" value="UER00586"/>
</dbReference>
<dbReference type="UniPathway" id="UPA00322"/>
<evidence type="ECO:0000256" key="8">
    <source>
        <dbReference type="ARBA" id="ARBA00025785"/>
    </source>
</evidence>
<comment type="subunit">
    <text evidence="2">Homodimer.</text>
</comment>
<evidence type="ECO:0000313" key="15">
    <source>
        <dbReference type="EMBL" id="RLN19886.1"/>
    </source>
</evidence>
<dbReference type="FunFam" id="3.40.640.10:FF:000012">
    <property type="entry name" value="alanine aminotransferase 2"/>
    <property type="match status" value="1"/>
</dbReference>
<dbReference type="Gene3D" id="3.90.1150.10">
    <property type="entry name" value="Aspartate Aminotransferase, domain 1"/>
    <property type="match status" value="2"/>
</dbReference>
<dbReference type="PANTHER" id="PTHR11751">
    <property type="entry name" value="ALANINE AMINOTRANSFERASE"/>
    <property type="match status" value="1"/>
</dbReference>
<dbReference type="GO" id="GO:0004021">
    <property type="term" value="F:L-alanine:2-oxoglutarate aminotransferase activity"/>
    <property type="evidence" value="ECO:0007669"/>
    <property type="project" value="UniProtKB-EC"/>
</dbReference>
<dbReference type="InterPro" id="IPR015421">
    <property type="entry name" value="PyrdxlP-dep_Trfase_major"/>
</dbReference>
<dbReference type="SUPFAM" id="SSF53383">
    <property type="entry name" value="PLP-dependent transferases"/>
    <property type="match status" value="1"/>
</dbReference>
<evidence type="ECO:0000256" key="1">
    <source>
        <dbReference type="ARBA" id="ARBA00001933"/>
    </source>
</evidence>
<dbReference type="OrthoDB" id="1732682at2759"/>
<name>A0A3L6SJ00_PANMI</name>
<feature type="domain" description="Aminotransferase class I/classII large" evidence="14">
    <location>
        <begin position="104"/>
        <end position="312"/>
    </location>
</feature>
<evidence type="ECO:0000256" key="3">
    <source>
        <dbReference type="ARBA" id="ARBA00022576"/>
    </source>
</evidence>
<dbReference type="InterPro" id="IPR045088">
    <property type="entry name" value="ALAT1/2-like"/>
</dbReference>
<dbReference type="AlphaFoldDB" id="A0A3L6SJ00"/>
<dbReference type="InterPro" id="IPR015424">
    <property type="entry name" value="PyrdxlP-dep_Trfase"/>
</dbReference>